<dbReference type="InterPro" id="IPR035681">
    <property type="entry name" value="ComA-like_MBL"/>
</dbReference>
<gene>
    <name evidence="8" type="ORF">G7Y85_18875</name>
</gene>
<feature type="transmembrane region" description="Helical" evidence="6">
    <location>
        <begin position="358"/>
        <end position="378"/>
    </location>
</feature>
<dbReference type="InterPro" id="IPR004477">
    <property type="entry name" value="ComEC_N"/>
</dbReference>
<feature type="transmembrane region" description="Helical" evidence="6">
    <location>
        <begin position="326"/>
        <end position="346"/>
    </location>
</feature>
<dbReference type="PANTHER" id="PTHR30619:SF1">
    <property type="entry name" value="RECOMBINATION PROTEIN 2"/>
    <property type="match status" value="1"/>
</dbReference>
<dbReference type="CDD" id="cd07731">
    <property type="entry name" value="ComA-like_MBL-fold"/>
    <property type="match status" value="1"/>
</dbReference>
<dbReference type="RefSeq" id="WP_166261185.1">
    <property type="nucleotide sequence ID" value="NZ_JAAMOW010000011.1"/>
</dbReference>
<dbReference type="EMBL" id="JAAMOW010000011">
    <property type="protein sequence ID" value="NGY06843.1"/>
    <property type="molecule type" value="Genomic_DNA"/>
</dbReference>
<comment type="caution">
    <text evidence="8">The sequence shown here is derived from an EMBL/GenBank/DDBJ whole genome shotgun (WGS) entry which is preliminary data.</text>
</comment>
<dbReference type="NCBIfam" id="TIGR00361">
    <property type="entry name" value="ComEC_Rec2"/>
    <property type="match status" value="1"/>
</dbReference>
<dbReference type="InterPro" id="IPR001279">
    <property type="entry name" value="Metallo-B-lactamas"/>
</dbReference>
<dbReference type="GO" id="GO:0030420">
    <property type="term" value="P:establishment of competence for transformation"/>
    <property type="evidence" value="ECO:0007669"/>
    <property type="project" value="InterPro"/>
</dbReference>
<comment type="subcellular location">
    <subcellularLocation>
        <location evidence="1">Cell membrane</location>
        <topology evidence="1">Multi-pass membrane protein</topology>
    </subcellularLocation>
</comment>
<feature type="transmembrane region" description="Helical" evidence="6">
    <location>
        <begin position="226"/>
        <end position="249"/>
    </location>
</feature>
<feature type="transmembrane region" description="Helical" evidence="6">
    <location>
        <begin position="453"/>
        <end position="472"/>
    </location>
</feature>
<feature type="transmembrane region" description="Helical" evidence="6">
    <location>
        <begin position="398"/>
        <end position="421"/>
    </location>
</feature>
<feature type="transmembrane region" description="Helical" evidence="6">
    <location>
        <begin position="289"/>
        <end position="306"/>
    </location>
</feature>
<dbReference type="GO" id="GO:0005886">
    <property type="term" value="C:plasma membrane"/>
    <property type="evidence" value="ECO:0007669"/>
    <property type="project" value="UniProtKB-SubCell"/>
</dbReference>
<sequence>MLLLHALPVLLPLPVLLLAAVAALWPWRWRYLLLAFVLGLALSQWQAQRQLDVQWPESRFDEERWVQGSVASLPERSRDRYGGDQTDTQTWRFSFAPKAADGDQLPALIRTSWYRSEAALAGGQCWRLLLRLRAPHGSLNPGGFDYEGWLFRQHLGATATVRDAEPCGVSSGYRVLKLRQAWSTQVDRALGQRPGAALLKALTIGATSDLRDADWDAFRMTGTTHLIAISGFNLALVAGFAFFLLRWGWASWPRASLWLPAQRFALIGSALLASLYALLAGFEPPVARSLFMLLVLALAALTHRLAQTGHALAFAWLAIVVVDPSAVMAPGLWLSFGAVSAIFYIAAGRYRPEPGWRAAIRVQLFLSLVLAPLTLFYFQGLAWAAPFVNLLAVPLFALLTPAALLVMLASVVSSTAAMWLLPPAATTLEYLLQALQWIAAHWPMAWWPDAPPAAALALAVLGCLLLFAPAGLPLRATGLLCLLPLLWPPMQAPRGALEITVLDVGQGLSALVRTRHHSLLFDAGPAYGEGFDAGRSIVVPFALSRGLHRLDVLLLSHSDNDHAGGVPAVRRLLDVRREIGTPQGEACRDGMHWQWDGVRFAILHPDQTGGSDNNGSCVLKIEGPYSMLLPGDIEHQAEARLLELDRPALKSDVLIAPHHGSSTSSTAGFIAAVAPQLVVFPAGWHNRFHHPRPPVVRRYLDCGARLMMTGGQGAITVFRVDGRLHARAWRDEGRRYWNAPSMAHAYWLQEALRLPRGTCGAD</sequence>
<organism evidence="8 9">
    <name type="scientific">Solimonas terrae</name>
    <dbReference type="NCBI Taxonomy" id="1396819"/>
    <lineage>
        <taxon>Bacteria</taxon>
        <taxon>Pseudomonadati</taxon>
        <taxon>Pseudomonadota</taxon>
        <taxon>Gammaproteobacteria</taxon>
        <taxon>Nevskiales</taxon>
        <taxon>Nevskiaceae</taxon>
        <taxon>Solimonas</taxon>
    </lineage>
</organism>
<dbReference type="NCBIfam" id="TIGR00360">
    <property type="entry name" value="ComEC_N-term"/>
    <property type="match status" value="1"/>
</dbReference>
<dbReference type="InterPro" id="IPR052159">
    <property type="entry name" value="Competence_DNA_uptake"/>
</dbReference>
<dbReference type="Pfam" id="PF00753">
    <property type="entry name" value="Lactamase_B"/>
    <property type="match status" value="1"/>
</dbReference>
<dbReference type="InterPro" id="IPR036866">
    <property type="entry name" value="RibonucZ/Hydroxyglut_hydro"/>
</dbReference>
<evidence type="ECO:0000256" key="1">
    <source>
        <dbReference type="ARBA" id="ARBA00004651"/>
    </source>
</evidence>
<evidence type="ECO:0000256" key="5">
    <source>
        <dbReference type="ARBA" id="ARBA00023136"/>
    </source>
</evidence>
<evidence type="ECO:0000313" key="9">
    <source>
        <dbReference type="Proteomes" id="UP000472676"/>
    </source>
</evidence>
<dbReference type="Pfam" id="PF13567">
    <property type="entry name" value="DUF4131"/>
    <property type="match status" value="1"/>
</dbReference>
<protein>
    <submittedName>
        <fullName evidence="8">DNA internalization-related competence protein ComEC/Rec2</fullName>
    </submittedName>
</protein>
<name>A0A6M2BXH6_9GAMM</name>
<dbReference type="SUPFAM" id="SSF56281">
    <property type="entry name" value="Metallo-hydrolase/oxidoreductase"/>
    <property type="match status" value="1"/>
</dbReference>
<reference evidence="8 9" key="1">
    <citation type="journal article" date="2014" name="Int. J. Syst. Evol. Microbiol.">
        <title>Solimonas terrae sp. nov., isolated from soil.</title>
        <authorList>
            <person name="Kim S.J."/>
            <person name="Moon J.Y."/>
            <person name="Weon H.Y."/>
            <person name="Ahn J.H."/>
            <person name="Chen W.M."/>
            <person name="Kwon S.W."/>
        </authorList>
    </citation>
    <scope>NUCLEOTIDE SEQUENCE [LARGE SCALE GENOMIC DNA]</scope>
    <source>
        <strain evidence="8 9">KIS83-12</strain>
    </source>
</reference>
<feature type="domain" description="Metallo-beta-lactamase" evidence="7">
    <location>
        <begin position="506"/>
        <end position="683"/>
    </location>
</feature>
<evidence type="ECO:0000256" key="6">
    <source>
        <dbReference type="SAM" id="Phobius"/>
    </source>
</evidence>
<proteinExistence type="predicted"/>
<evidence type="ECO:0000256" key="4">
    <source>
        <dbReference type="ARBA" id="ARBA00022989"/>
    </source>
</evidence>
<keyword evidence="5 6" id="KW-0472">Membrane</keyword>
<evidence type="ECO:0000259" key="7">
    <source>
        <dbReference type="SMART" id="SM00849"/>
    </source>
</evidence>
<dbReference type="SMART" id="SM00849">
    <property type="entry name" value="Lactamase_B"/>
    <property type="match status" value="1"/>
</dbReference>
<dbReference type="Gene3D" id="3.60.15.10">
    <property type="entry name" value="Ribonuclease Z/Hydroxyacylglutathione hydrolase-like"/>
    <property type="match status" value="1"/>
</dbReference>
<feature type="transmembrane region" description="Helical" evidence="6">
    <location>
        <begin position="261"/>
        <end position="282"/>
    </location>
</feature>
<dbReference type="InterPro" id="IPR025405">
    <property type="entry name" value="DUF4131"/>
</dbReference>
<keyword evidence="4 6" id="KW-1133">Transmembrane helix</keyword>
<dbReference type="AlphaFoldDB" id="A0A6M2BXH6"/>
<dbReference type="PANTHER" id="PTHR30619">
    <property type="entry name" value="DNA INTERNALIZATION/COMPETENCE PROTEIN COMEC/REC2"/>
    <property type="match status" value="1"/>
</dbReference>
<evidence type="ECO:0000256" key="2">
    <source>
        <dbReference type="ARBA" id="ARBA00022475"/>
    </source>
</evidence>
<keyword evidence="2" id="KW-1003">Cell membrane</keyword>
<keyword evidence="3 6" id="KW-0812">Transmembrane</keyword>
<evidence type="ECO:0000256" key="3">
    <source>
        <dbReference type="ARBA" id="ARBA00022692"/>
    </source>
</evidence>
<evidence type="ECO:0000313" key="8">
    <source>
        <dbReference type="EMBL" id="NGY06843.1"/>
    </source>
</evidence>
<accession>A0A6M2BXH6</accession>
<dbReference type="Pfam" id="PF03772">
    <property type="entry name" value="Competence"/>
    <property type="match status" value="1"/>
</dbReference>
<dbReference type="InterPro" id="IPR004797">
    <property type="entry name" value="Competence_ComEC/Rec2"/>
</dbReference>
<keyword evidence="9" id="KW-1185">Reference proteome</keyword>
<dbReference type="Proteomes" id="UP000472676">
    <property type="component" value="Unassembled WGS sequence"/>
</dbReference>